<dbReference type="GO" id="GO:0034727">
    <property type="term" value="P:piecemeal microautophagy of the nucleus"/>
    <property type="evidence" value="ECO:0007669"/>
    <property type="project" value="TreeGrafter"/>
</dbReference>
<comment type="catalytic activity">
    <reaction evidence="10">
        <text>[protein]-C-terminal L-amino acid-glycyl-phosphatidylethanolamide + H2O = [protein]-C-terminal L-amino acid-glycine + a 1,2-diacyl-sn-glycero-3-phosphoethanolamine</text>
        <dbReference type="Rhea" id="RHEA:67548"/>
        <dbReference type="Rhea" id="RHEA-COMP:17323"/>
        <dbReference type="Rhea" id="RHEA-COMP:17324"/>
        <dbReference type="ChEBI" id="CHEBI:15377"/>
        <dbReference type="ChEBI" id="CHEBI:64612"/>
        <dbReference type="ChEBI" id="CHEBI:172940"/>
        <dbReference type="ChEBI" id="CHEBI:172941"/>
    </reaction>
    <physiologicalReaction direction="left-to-right" evidence="10">
        <dbReference type="Rhea" id="RHEA:67549"/>
    </physiologicalReaction>
</comment>
<organism evidence="14">
    <name type="scientific">Blastobotrys adeninivorans</name>
    <name type="common">Yeast</name>
    <name type="synonym">Arxula adeninivorans</name>
    <dbReference type="NCBI Taxonomy" id="409370"/>
    <lineage>
        <taxon>Eukaryota</taxon>
        <taxon>Fungi</taxon>
        <taxon>Dikarya</taxon>
        <taxon>Ascomycota</taxon>
        <taxon>Saccharomycotina</taxon>
        <taxon>Dipodascomycetes</taxon>
        <taxon>Dipodascales</taxon>
        <taxon>Trichomonascaceae</taxon>
        <taxon>Blastobotrys</taxon>
    </lineage>
</organism>
<dbReference type="InterPro" id="IPR005078">
    <property type="entry name" value="Peptidase_C54"/>
</dbReference>
<reference evidence="14" key="2">
    <citation type="submission" date="2014-06" db="EMBL/GenBank/DDBJ databases">
        <title>The complete genome of Blastobotrys (Arxula) adeninivorans LS3 - a yeast of biotechnological interest.</title>
        <authorList>
            <person name="Kunze G."/>
            <person name="Gaillardin C."/>
            <person name="Czernicka M."/>
            <person name="Durrens P."/>
            <person name="Martin T."/>
            <person name="Boer E."/>
            <person name="Gabaldon T."/>
            <person name="Cruz J."/>
            <person name="Talla E."/>
            <person name="Marck C."/>
            <person name="Goffeau A."/>
            <person name="Barbe V."/>
            <person name="Baret P."/>
            <person name="Baronian K."/>
            <person name="Beier S."/>
            <person name="Bleykasten C."/>
            <person name="Bode R."/>
            <person name="Casaregola S."/>
            <person name="Despons L."/>
            <person name="Fairhead C."/>
            <person name="Giersberg M."/>
            <person name="Gierski P."/>
            <person name="Hahnel U."/>
            <person name="Hartmann A."/>
            <person name="Jankowska D."/>
            <person name="Jubin C."/>
            <person name="Jung P."/>
            <person name="Lafontaine I."/>
            <person name="Leh-Louis V."/>
            <person name="Lemaire M."/>
            <person name="Marcet-Houben M."/>
            <person name="Mascher M."/>
            <person name="Morel G."/>
            <person name="Richard G.-F."/>
            <person name="Riechen J."/>
            <person name="Sacerdot C."/>
            <person name="Sarkar A."/>
            <person name="Savel G."/>
            <person name="Schacherer J."/>
            <person name="Sherman D."/>
            <person name="Straub M.-L."/>
            <person name="Stein N."/>
            <person name="Thierry A."/>
            <person name="Trautwein-Schult A."/>
            <person name="Westhof E."/>
            <person name="Worch S."/>
            <person name="Dujon B."/>
            <person name="Souciet J.-L."/>
            <person name="Wincker P."/>
            <person name="Scholz U."/>
            <person name="Neuveglise N."/>
        </authorList>
    </citation>
    <scope>NUCLEOTIDE SEQUENCE</scope>
    <source>
        <strain evidence="14">LS3</strain>
    </source>
</reference>
<evidence type="ECO:0000256" key="7">
    <source>
        <dbReference type="ARBA" id="ARBA00022807"/>
    </source>
</evidence>
<evidence type="ECO:0000256" key="5">
    <source>
        <dbReference type="ARBA" id="ARBA00022670"/>
    </source>
</evidence>
<dbReference type="GO" id="GO:0004197">
    <property type="term" value="F:cysteine-type endopeptidase activity"/>
    <property type="evidence" value="ECO:0007669"/>
    <property type="project" value="TreeGrafter"/>
</dbReference>
<protein>
    <recommendedName>
        <fullName evidence="11">Cysteine protease</fullName>
        <ecNumber evidence="11">3.4.22.-</ecNumber>
    </recommendedName>
</protein>
<keyword evidence="6 11" id="KW-0378">Hydrolase</keyword>
<evidence type="ECO:0000256" key="1">
    <source>
        <dbReference type="ARBA" id="ARBA00004329"/>
    </source>
</evidence>
<dbReference type="GO" id="GO:0005634">
    <property type="term" value="C:nucleus"/>
    <property type="evidence" value="ECO:0007669"/>
    <property type="project" value="UniProtKB-SubCell"/>
</dbReference>
<evidence type="ECO:0000256" key="4">
    <source>
        <dbReference type="ARBA" id="ARBA00022490"/>
    </source>
</evidence>
<dbReference type="GO" id="GO:0019786">
    <property type="term" value="F:protein-phosphatidylethanolamide deconjugating activity"/>
    <property type="evidence" value="ECO:0007669"/>
    <property type="project" value="InterPro"/>
</dbReference>
<dbReference type="InterPro" id="IPR038765">
    <property type="entry name" value="Papain-like_cys_pep_sf"/>
</dbReference>
<dbReference type="EMBL" id="HG937694">
    <property type="protein sequence ID" value="CDP37449.1"/>
    <property type="molecule type" value="Genomic_DNA"/>
</dbReference>
<feature type="region of interest" description="Disordered" evidence="12">
    <location>
        <begin position="228"/>
        <end position="247"/>
    </location>
</feature>
<dbReference type="GO" id="GO:0000407">
    <property type="term" value="C:phagophore assembly site"/>
    <property type="evidence" value="ECO:0007669"/>
    <property type="project" value="UniProtKB-SubCell"/>
</dbReference>
<keyword evidence="7" id="KW-0788">Thiol protease</keyword>
<dbReference type="GO" id="GO:0015031">
    <property type="term" value="P:protein transport"/>
    <property type="evidence" value="ECO:0007669"/>
    <property type="project" value="UniProtKB-KW"/>
</dbReference>
<dbReference type="PhylomeDB" id="A0A060T9G5"/>
<keyword evidence="3" id="KW-0813">Transport</keyword>
<dbReference type="Pfam" id="PF03416">
    <property type="entry name" value="Peptidase_C54"/>
    <property type="match status" value="1"/>
</dbReference>
<comment type="function">
    <text evidence="11">Required for selective autophagic degradation of the nucleus (nucleophagy) as well as for mitophagy which contributes to regulate mitochondrial quantity and quality by eliminating the mitochondria to a basal level to fulfill cellular energy requirements and preventing excess ROS production.</text>
</comment>
<feature type="domain" description="Peptidase C54 catalytic" evidence="13">
    <location>
        <begin position="62"/>
        <end position="367"/>
    </location>
</feature>
<dbReference type="InterPro" id="IPR046792">
    <property type="entry name" value="Peptidase_C54_cat"/>
</dbReference>
<proteinExistence type="inferred from homology"/>
<dbReference type="PANTHER" id="PTHR22624">
    <property type="entry name" value="CYSTEINE PROTEASE ATG4"/>
    <property type="match status" value="1"/>
</dbReference>
<feature type="compositionally biased region" description="Low complexity" evidence="12">
    <location>
        <begin position="228"/>
        <end position="245"/>
    </location>
</feature>
<dbReference type="PANTHER" id="PTHR22624:SF49">
    <property type="entry name" value="CYSTEINE PROTEASE"/>
    <property type="match status" value="1"/>
</dbReference>
<gene>
    <name evidence="14" type="ORF">GNLVRS02_ARAD1D11748g</name>
</gene>
<keyword evidence="5 11" id="KW-0645">Protease</keyword>
<dbReference type="SUPFAM" id="SSF54001">
    <property type="entry name" value="Cysteine proteinases"/>
    <property type="match status" value="1"/>
</dbReference>
<evidence type="ECO:0000256" key="10">
    <source>
        <dbReference type="ARBA" id="ARBA00029362"/>
    </source>
</evidence>
<comment type="subcellular location">
    <subcellularLocation>
        <location evidence="11">Nucleus</location>
    </subcellularLocation>
    <subcellularLocation>
        <location evidence="11">Cytoplasm</location>
    </subcellularLocation>
    <subcellularLocation>
        <location evidence="1">Preautophagosomal structure</location>
    </subcellularLocation>
</comment>
<keyword evidence="4 11" id="KW-0963">Cytoplasm</keyword>
<keyword evidence="11" id="KW-0539">Nucleus</keyword>
<evidence type="ECO:0000256" key="8">
    <source>
        <dbReference type="ARBA" id="ARBA00022927"/>
    </source>
</evidence>
<keyword evidence="9" id="KW-0072">Autophagy</keyword>
<keyword evidence="8" id="KW-0653">Protein transport</keyword>
<dbReference type="EC" id="3.4.22.-" evidence="11"/>
<evidence type="ECO:0000256" key="11">
    <source>
        <dbReference type="RuleBase" id="RU363115"/>
    </source>
</evidence>
<reference evidence="14" key="1">
    <citation type="submission" date="2014-02" db="EMBL/GenBank/DDBJ databases">
        <authorList>
            <person name="Genoscope - CEA"/>
        </authorList>
    </citation>
    <scope>NUCLEOTIDE SEQUENCE</scope>
    <source>
        <strain evidence="14">LS3</strain>
    </source>
</reference>
<feature type="region of interest" description="Disordered" evidence="12">
    <location>
        <begin position="457"/>
        <end position="545"/>
    </location>
</feature>
<dbReference type="AlphaFoldDB" id="A0A060T9G5"/>
<sequence>MSNPTFRKVLRHFWDSEVPNTDHHNEIVCLGITYDPKPQVENGHNNHNEDVPLDELALQWPKPFLEDVESKLWLTYRKGFPLIPRAPKGPSSVSISGVFRGAGLEFNGFTSDVGWGCMIRTGQSLLANALSLLWFGRDWRLQQDNHHAGSELELARLFIDDPSAPFSLHRFVQHGEEACEKMPGEWFGPSAAASSIQALCRSYEKCKLNVYISQGSDIYEDRLLQVMTGSSSPPSPTTSTNGTNTVSDEPFQPTLVLLCIRLGIDSVNPIYWPALKEFLACPQAVGIAGGRPSSSHYFYAFQGDNLFFLDPHQAQPALQLDDKEQLGEEALSTLHTRRIRTLSLSEMDPSMLVGFLLRSKSDWESWRECITSSPIKDVISLSRHEPIPERESSISLGSDDEGDFVDIGLDRSLRTNHAPQPVAVSSVSSLPMDKRTEFGGDEDPILIARQECRSYDEATTPMAAARRRPDDDEYDPVMVSYRPSGIPPPEDNHVDTSRDGQVDNGPDPNSRASSVGSVGSEVDPSQSFIGPFDDDWEEMRQTVTN</sequence>
<evidence type="ECO:0000313" key="14">
    <source>
        <dbReference type="EMBL" id="CDP37449.1"/>
    </source>
</evidence>
<feature type="compositionally biased region" description="Basic and acidic residues" evidence="12">
    <location>
        <begin position="490"/>
        <end position="501"/>
    </location>
</feature>
<evidence type="ECO:0000256" key="3">
    <source>
        <dbReference type="ARBA" id="ARBA00022448"/>
    </source>
</evidence>
<evidence type="ECO:0000256" key="9">
    <source>
        <dbReference type="ARBA" id="ARBA00023006"/>
    </source>
</evidence>
<accession>A0A060T9G5</accession>
<dbReference type="GO" id="GO:0035973">
    <property type="term" value="P:aggrephagy"/>
    <property type="evidence" value="ECO:0007669"/>
    <property type="project" value="TreeGrafter"/>
</dbReference>
<feature type="compositionally biased region" description="Polar residues" evidence="12">
    <location>
        <begin position="510"/>
        <end position="528"/>
    </location>
</feature>
<comment type="similarity">
    <text evidence="2 11">Belongs to the peptidase C54 family.</text>
</comment>
<dbReference type="GO" id="GO:0000045">
    <property type="term" value="P:autophagosome assembly"/>
    <property type="evidence" value="ECO:0007669"/>
    <property type="project" value="TreeGrafter"/>
</dbReference>
<evidence type="ECO:0000259" key="13">
    <source>
        <dbReference type="Pfam" id="PF03416"/>
    </source>
</evidence>
<name>A0A060T9G5_BLAAD</name>
<dbReference type="GO" id="GO:0000423">
    <property type="term" value="P:mitophagy"/>
    <property type="evidence" value="ECO:0007669"/>
    <property type="project" value="TreeGrafter"/>
</dbReference>
<evidence type="ECO:0000256" key="6">
    <source>
        <dbReference type="ARBA" id="ARBA00022801"/>
    </source>
</evidence>
<evidence type="ECO:0000256" key="2">
    <source>
        <dbReference type="ARBA" id="ARBA00010958"/>
    </source>
</evidence>
<evidence type="ECO:0000256" key="12">
    <source>
        <dbReference type="SAM" id="MobiDB-lite"/>
    </source>
</evidence>
<dbReference type="GO" id="GO:0016485">
    <property type="term" value="P:protein processing"/>
    <property type="evidence" value="ECO:0007669"/>
    <property type="project" value="TreeGrafter"/>
</dbReference>